<evidence type="ECO:0000313" key="6">
    <source>
        <dbReference type="Proteomes" id="UP001620645"/>
    </source>
</evidence>
<keyword evidence="6" id="KW-1185">Reference proteome</keyword>
<protein>
    <recommendedName>
        <fullName evidence="4">F-box domain-containing protein</fullName>
    </recommendedName>
</protein>
<feature type="repeat" description="WD" evidence="3">
    <location>
        <begin position="251"/>
        <end position="276"/>
    </location>
</feature>
<dbReference type="PROSITE" id="PS50082">
    <property type="entry name" value="WD_REPEATS_2"/>
    <property type="match status" value="7"/>
</dbReference>
<dbReference type="PRINTS" id="PR00320">
    <property type="entry name" value="GPROTEINBRPT"/>
</dbReference>
<dbReference type="EMBL" id="JBICCN010000254">
    <property type="protein sequence ID" value="KAL3083047.1"/>
    <property type="molecule type" value="Genomic_DNA"/>
</dbReference>
<dbReference type="PROSITE" id="PS50181">
    <property type="entry name" value="FBOX"/>
    <property type="match status" value="1"/>
</dbReference>
<feature type="repeat" description="WD" evidence="3">
    <location>
        <begin position="319"/>
        <end position="358"/>
    </location>
</feature>
<evidence type="ECO:0000313" key="5">
    <source>
        <dbReference type="EMBL" id="KAL3083047.1"/>
    </source>
</evidence>
<dbReference type="Gene3D" id="1.20.1280.50">
    <property type="match status" value="1"/>
</dbReference>
<evidence type="ECO:0000256" key="2">
    <source>
        <dbReference type="ARBA" id="ARBA00022737"/>
    </source>
</evidence>
<accession>A0ABD2IST4</accession>
<dbReference type="InterPro" id="IPR001810">
    <property type="entry name" value="F-box_dom"/>
</dbReference>
<sequence>MSDENDQSLIADEKNQVQKRRIDEATVDVINNMAMTKRRFDHQNMSLSNQECFLINDWLAIFQNMPEILQIEALDALVPHCTQKQIKHLQTIIEPYFQIDFLSFLPKELSLKIISYLSPSDLALSAAGVSRLWRSLSEDKLLWAEKCRQHSINEMFPPNICRKENWARSDTGGESSSELANIYNDSSRAKSVAFPPPNPSPLPSCLHRSRWKAVFLRSLRVSNNWKLKRPTAVCQLRGHDEHVITCLKLRGDLIVTGSDDCTLRVWSAATGTCVHVLNGHIGGVWALQLSQDGKIAVSGSTDRTVRVWDTEKGTLIHCLNGHTSTVRCMSLRKDILVTGSRDCSIKVWDIVAGQCIRTLFGHVAAVRCVKFDGSVIVSGAYDNNIHVWNAADGSLVHVLEGHTNRVYSIHFVSERKLLISGSLDTTIRVWNVDTGECLQTLVGHQSLTSGMKLRDNILVSANADSTIKVWNITDGTCVHTFAGPNKHASAVTGIRFLDNGMVATSGDDGIVKLWDVMEGTFVCDLLRLASQGAGGCVWRMKATPTLLLCAVGSRNGTEDTKLILMDFDAPYP</sequence>
<dbReference type="Gene3D" id="2.130.10.10">
    <property type="entry name" value="YVTN repeat-like/Quinoprotein amine dehydrogenase"/>
    <property type="match status" value="1"/>
</dbReference>
<dbReference type="SUPFAM" id="SSF50978">
    <property type="entry name" value="WD40 repeat-like"/>
    <property type="match status" value="1"/>
</dbReference>
<feature type="domain" description="F-box" evidence="4">
    <location>
        <begin position="99"/>
        <end position="146"/>
    </location>
</feature>
<gene>
    <name evidence="5" type="ORF">niasHS_010849</name>
</gene>
<dbReference type="PROSITE" id="PS00678">
    <property type="entry name" value="WD_REPEATS_1"/>
    <property type="match status" value="5"/>
</dbReference>
<feature type="repeat" description="WD" evidence="3">
    <location>
        <begin position="441"/>
        <end position="480"/>
    </location>
</feature>
<dbReference type="SMART" id="SM00320">
    <property type="entry name" value="WD40"/>
    <property type="match status" value="7"/>
</dbReference>
<dbReference type="AlphaFoldDB" id="A0ABD2IST4"/>
<evidence type="ECO:0000256" key="3">
    <source>
        <dbReference type="PROSITE-ProRule" id="PRU00221"/>
    </source>
</evidence>
<organism evidence="5 6">
    <name type="scientific">Heterodera schachtii</name>
    <name type="common">Sugarbeet cyst nematode worm</name>
    <name type="synonym">Tylenchus schachtii</name>
    <dbReference type="NCBI Taxonomy" id="97005"/>
    <lineage>
        <taxon>Eukaryota</taxon>
        <taxon>Metazoa</taxon>
        <taxon>Ecdysozoa</taxon>
        <taxon>Nematoda</taxon>
        <taxon>Chromadorea</taxon>
        <taxon>Rhabditida</taxon>
        <taxon>Tylenchina</taxon>
        <taxon>Tylenchomorpha</taxon>
        <taxon>Tylenchoidea</taxon>
        <taxon>Heteroderidae</taxon>
        <taxon>Heteroderinae</taxon>
        <taxon>Heterodera</taxon>
    </lineage>
</organism>
<dbReference type="PROSITE" id="PS50294">
    <property type="entry name" value="WD_REPEATS_REGION"/>
    <property type="match status" value="6"/>
</dbReference>
<keyword evidence="2" id="KW-0677">Repeat</keyword>
<reference evidence="5 6" key="1">
    <citation type="submission" date="2024-10" db="EMBL/GenBank/DDBJ databases">
        <authorList>
            <person name="Kim D."/>
        </authorList>
    </citation>
    <scope>NUCLEOTIDE SEQUENCE [LARGE SCALE GENOMIC DNA]</scope>
    <source>
        <strain evidence="5">Taebaek</strain>
    </source>
</reference>
<dbReference type="PANTHER" id="PTHR22847">
    <property type="entry name" value="WD40 REPEAT PROTEIN"/>
    <property type="match status" value="1"/>
</dbReference>
<dbReference type="SMART" id="SM00256">
    <property type="entry name" value="FBOX"/>
    <property type="match status" value="1"/>
</dbReference>
<dbReference type="PANTHER" id="PTHR22847:SF745">
    <property type="entry name" value="F-BOX_WD REPEAT-CONTAINING PROTEIN 7"/>
    <property type="match status" value="1"/>
</dbReference>
<feature type="repeat" description="WD" evidence="3">
    <location>
        <begin position="399"/>
        <end position="440"/>
    </location>
</feature>
<dbReference type="InterPro" id="IPR019775">
    <property type="entry name" value="WD40_repeat_CS"/>
</dbReference>
<dbReference type="CDD" id="cd00200">
    <property type="entry name" value="WD40"/>
    <property type="match status" value="1"/>
</dbReference>
<keyword evidence="1 3" id="KW-0853">WD repeat</keyword>
<dbReference type="Pfam" id="PF12937">
    <property type="entry name" value="F-box-like"/>
    <property type="match status" value="1"/>
</dbReference>
<comment type="caution">
    <text evidence="5">The sequence shown here is derived from an EMBL/GenBank/DDBJ whole genome shotgun (WGS) entry which is preliminary data.</text>
</comment>
<feature type="repeat" description="WD" evidence="3">
    <location>
        <begin position="484"/>
        <end position="524"/>
    </location>
</feature>
<dbReference type="InterPro" id="IPR020472">
    <property type="entry name" value="WD40_PAC1"/>
</dbReference>
<feature type="repeat" description="WD" evidence="3">
    <location>
        <begin position="277"/>
        <end position="318"/>
    </location>
</feature>
<dbReference type="Proteomes" id="UP001620645">
    <property type="component" value="Unassembled WGS sequence"/>
</dbReference>
<dbReference type="InterPro" id="IPR001680">
    <property type="entry name" value="WD40_rpt"/>
</dbReference>
<dbReference type="InterPro" id="IPR036047">
    <property type="entry name" value="F-box-like_dom_sf"/>
</dbReference>
<dbReference type="InterPro" id="IPR036322">
    <property type="entry name" value="WD40_repeat_dom_sf"/>
</dbReference>
<dbReference type="SUPFAM" id="SSF81383">
    <property type="entry name" value="F-box domain"/>
    <property type="match status" value="1"/>
</dbReference>
<dbReference type="InterPro" id="IPR015943">
    <property type="entry name" value="WD40/YVTN_repeat-like_dom_sf"/>
</dbReference>
<feature type="repeat" description="WD" evidence="3">
    <location>
        <begin position="359"/>
        <end position="398"/>
    </location>
</feature>
<dbReference type="Pfam" id="PF00400">
    <property type="entry name" value="WD40"/>
    <property type="match status" value="7"/>
</dbReference>
<evidence type="ECO:0000259" key="4">
    <source>
        <dbReference type="PROSITE" id="PS50181"/>
    </source>
</evidence>
<proteinExistence type="predicted"/>
<evidence type="ECO:0000256" key="1">
    <source>
        <dbReference type="ARBA" id="ARBA00022574"/>
    </source>
</evidence>
<name>A0ABD2IST4_HETSC</name>